<dbReference type="CDD" id="cd01948">
    <property type="entry name" value="EAL"/>
    <property type="match status" value="1"/>
</dbReference>
<dbReference type="GO" id="GO:0071111">
    <property type="term" value="F:cyclic-guanylate-specific phosphodiesterase activity"/>
    <property type="evidence" value="ECO:0007669"/>
    <property type="project" value="InterPro"/>
</dbReference>
<dbReference type="InterPro" id="IPR035919">
    <property type="entry name" value="EAL_sf"/>
</dbReference>
<dbReference type="Pfam" id="PF00563">
    <property type="entry name" value="EAL"/>
    <property type="match status" value="1"/>
</dbReference>
<gene>
    <name evidence="2" type="ORF">D3P08_26215</name>
</gene>
<comment type="caution">
    <text evidence="2">The sequence shown here is derived from an EMBL/GenBank/DDBJ whole genome shotgun (WGS) entry which is preliminary data.</text>
</comment>
<dbReference type="Gene3D" id="3.20.20.450">
    <property type="entry name" value="EAL domain"/>
    <property type="match status" value="1"/>
</dbReference>
<dbReference type="AlphaFoldDB" id="A0A3A1UM54"/>
<evidence type="ECO:0000313" key="2">
    <source>
        <dbReference type="EMBL" id="RIX46509.1"/>
    </source>
</evidence>
<sequence>MIYFSWQWKGQTEGEWPSPELQERWRLAAERETDKVLRSVVLRTVRSWKCQDLFLSIDLPDGKQGIWESWLSQLAHELGSSISSAVRAETLPFDPSPPGLLLIGTAAVNRKAFLDEDCLWYEASKKAMLQGQFGGGYERGVKRKALERILNGKQIYPVYQPIISVNRMEIFGFEALTRLHDANVFKGPLELFQFAGEEEKMYSLEKLARELSIDGCQSLKPNQKLFINVMAQIMEDPGFSPGQTIDLLEKHHLSPEQVVFEITERSSIEDFPSVKKTLEHYRNQGYQIAIDDVGAGYSSLQSVVELRPDYLKVDRSIISHIHQDDVKKHVLHTLQEVGAKLGVSLIAEGIEQQEELDVLTQMGIPYAQGYLLGRPAPFPT</sequence>
<dbReference type="SMART" id="SM00052">
    <property type="entry name" value="EAL"/>
    <property type="match status" value="1"/>
</dbReference>
<dbReference type="InterPro" id="IPR050706">
    <property type="entry name" value="Cyclic-di-GMP_PDE-like"/>
</dbReference>
<dbReference type="EMBL" id="QXQA01000027">
    <property type="protein sequence ID" value="RIX46509.1"/>
    <property type="molecule type" value="Genomic_DNA"/>
</dbReference>
<organism evidence="2 3">
    <name type="scientific">Paenibacillus nanensis</name>
    <dbReference type="NCBI Taxonomy" id="393251"/>
    <lineage>
        <taxon>Bacteria</taxon>
        <taxon>Bacillati</taxon>
        <taxon>Bacillota</taxon>
        <taxon>Bacilli</taxon>
        <taxon>Bacillales</taxon>
        <taxon>Paenibacillaceae</taxon>
        <taxon>Paenibacillus</taxon>
    </lineage>
</organism>
<feature type="domain" description="EAL" evidence="1">
    <location>
        <begin position="139"/>
        <end position="380"/>
    </location>
</feature>
<accession>A0A3A1UM54</accession>
<evidence type="ECO:0000313" key="3">
    <source>
        <dbReference type="Proteomes" id="UP000266482"/>
    </source>
</evidence>
<dbReference type="PROSITE" id="PS50883">
    <property type="entry name" value="EAL"/>
    <property type="match status" value="1"/>
</dbReference>
<dbReference type="SUPFAM" id="SSF141868">
    <property type="entry name" value="EAL domain-like"/>
    <property type="match status" value="1"/>
</dbReference>
<keyword evidence="3" id="KW-1185">Reference proteome</keyword>
<dbReference type="PANTHER" id="PTHR33121:SF76">
    <property type="entry name" value="SIGNALING PROTEIN"/>
    <property type="match status" value="1"/>
</dbReference>
<proteinExistence type="predicted"/>
<name>A0A3A1UM54_9BACL</name>
<protein>
    <submittedName>
        <fullName evidence="2">EAL domain-containing protein</fullName>
    </submittedName>
</protein>
<dbReference type="Proteomes" id="UP000266482">
    <property type="component" value="Unassembled WGS sequence"/>
</dbReference>
<dbReference type="InterPro" id="IPR001633">
    <property type="entry name" value="EAL_dom"/>
</dbReference>
<evidence type="ECO:0000259" key="1">
    <source>
        <dbReference type="PROSITE" id="PS50883"/>
    </source>
</evidence>
<reference evidence="2 3" key="1">
    <citation type="submission" date="2018-09" db="EMBL/GenBank/DDBJ databases">
        <title>Paenibacillus aracenensis nov. sp. isolated from a cave in southern Spain.</title>
        <authorList>
            <person name="Jurado V."/>
            <person name="Gutierrez-Patricio S."/>
            <person name="Gonzalez-Pimentel J.L."/>
            <person name="Miller A.Z."/>
            <person name="Laiz L."/>
            <person name="Saiz-Jimenez C."/>
        </authorList>
    </citation>
    <scope>NUCLEOTIDE SEQUENCE [LARGE SCALE GENOMIC DNA]</scope>
    <source>
        <strain evidence="2 3">DSM 22867</strain>
    </source>
</reference>
<dbReference type="PANTHER" id="PTHR33121">
    <property type="entry name" value="CYCLIC DI-GMP PHOSPHODIESTERASE PDEF"/>
    <property type="match status" value="1"/>
</dbReference>